<keyword evidence="3" id="KW-1185">Reference proteome</keyword>
<dbReference type="EMBL" id="JAKIKS010000002">
    <property type="protein sequence ID" value="MCL1123076.1"/>
    <property type="molecule type" value="Genomic_DNA"/>
</dbReference>
<keyword evidence="1" id="KW-1133">Transmembrane helix</keyword>
<evidence type="ECO:0000256" key="1">
    <source>
        <dbReference type="SAM" id="Phobius"/>
    </source>
</evidence>
<gene>
    <name evidence="2" type="ORF">L2764_00925</name>
</gene>
<name>A0ABT0L5W0_9GAMM</name>
<sequence length="116" mass="12980">MTLITSTSNLTVEKLQEDTSLGHFLYGLLAAFPLLLLPSLFSLLINMLQREAGMGDVLKSHLGWQRRSMFGLLAVLLLGYSLTVTWASMTLYLLGTVWFTARLFKGWLSLLEGRSI</sequence>
<evidence type="ECO:0000313" key="2">
    <source>
        <dbReference type="EMBL" id="MCL1123076.1"/>
    </source>
</evidence>
<feature type="transmembrane region" description="Helical" evidence="1">
    <location>
        <begin position="69"/>
        <end position="94"/>
    </location>
</feature>
<keyword evidence="1" id="KW-0472">Membrane</keyword>
<keyword evidence="1" id="KW-0812">Transmembrane</keyword>
<dbReference type="RefSeq" id="WP_248938365.1">
    <property type="nucleotide sequence ID" value="NZ_JAKIKS010000002.1"/>
</dbReference>
<organism evidence="2 3">
    <name type="scientific">Shewanella surugensis</name>
    <dbReference type="NCBI Taxonomy" id="212020"/>
    <lineage>
        <taxon>Bacteria</taxon>
        <taxon>Pseudomonadati</taxon>
        <taxon>Pseudomonadota</taxon>
        <taxon>Gammaproteobacteria</taxon>
        <taxon>Alteromonadales</taxon>
        <taxon>Shewanellaceae</taxon>
        <taxon>Shewanella</taxon>
    </lineage>
</organism>
<dbReference type="Proteomes" id="UP001203423">
    <property type="component" value="Unassembled WGS sequence"/>
</dbReference>
<accession>A0ABT0L5W0</accession>
<evidence type="ECO:0008006" key="4">
    <source>
        <dbReference type="Google" id="ProtNLM"/>
    </source>
</evidence>
<comment type="caution">
    <text evidence="2">The sequence shown here is derived from an EMBL/GenBank/DDBJ whole genome shotgun (WGS) entry which is preliminary data.</text>
</comment>
<reference evidence="2 3" key="1">
    <citation type="submission" date="2022-01" db="EMBL/GenBank/DDBJ databases">
        <title>Whole genome-based taxonomy of the Shewanellaceae.</title>
        <authorList>
            <person name="Martin-Rodriguez A.J."/>
        </authorList>
    </citation>
    <scope>NUCLEOTIDE SEQUENCE [LARGE SCALE GENOMIC DNA]</scope>
    <source>
        <strain evidence="2 3">DSM 17177</strain>
    </source>
</reference>
<proteinExistence type="predicted"/>
<protein>
    <recommendedName>
        <fullName evidence="4">DUF4870 domain-containing protein</fullName>
    </recommendedName>
</protein>
<evidence type="ECO:0000313" key="3">
    <source>
        <dbReference type="Proteomes" id="UP001203423"/>
    </source>
</evidence>
<feature type="transmembrane region" description="Helical" evidence="1">
    <location>
        <begin position="24"/>
        <end position="48"/>
    </location>
</feature>